<evidence type="ECO:0000313" key="2">
    <source>
        <dbReference type="Proteomes" id="UP001163603"/>
    </source>
</evidence>
<proteinExistence type="predicted"/>
<reference evidence="2" key="1">
    <citation type="journal article" date="2023" name="G3 (Bethesda)">
        <title>Genome assembly and association tests identify interacting loci associated with vigor, precocity, and sex in interspecific pistachio rootstocks.</title>
        <authorList>
            <person name="Palmer W."/>
            <person name="Jacygrad E."/>
            <person name="Sagayaradj S."/>
            <person name="Cavanaugh K."/>
            <person name="Han R."/>
            <person name="Bertier L."/>
            <person name="Beede B."/>
            <person name="Kafkas S."/>
            <person name="Golino D."/>
            <person name="Preece J."/>
            <person name="Michelmore R."/>
        </authorList>
    </citation>
    <scope>NUCLEOTIDE SEQUENCE [LARGE SCALE GENOMIC DNA]</scope>
</reference>
<organism evidence="1 2">
    <name type="scientific">Pistacia integerrima</name>
    <dbReference type="NCBI Taxonomy" id="434235"/>
    <lineage>
        <taxon>Eukaryota</taxon>
        <taxon>Viridiplantae</taxon>
        <taxon>Streptophyta</taxon>
        <taxon>Embryophyta</taxon>
        <taxon>Tracheophyta</taxon>
        <taxon>Spermatophyta</taxon>
        <taxon>Magnoliopsida</taxon>
        <taxon>eudicotyledons</taxon>
        <taxon>Gunneridae</taxon>
        <taxon>Pentapetalae</taxon>
        <taxon>rosids</taxon>
        <taxon>malvids</taxon>
        <taxon>Sapindales</taxon>
        <taxon>Anacardiaceae</taxon>
        <taxon>Pistacia</taxon>
    </lineage>
</organism>
<name>A0ACC0YL40_9ROSI</name>
<dbReference type="Proteomes" id="UP001163603">
    <property type="component" value="Chromosome 6"/>
</dbReference>
<gene>
    <name evidence="1" type="ORF">Pint_22143</name>
</gene>
<protein>
    <submittedName>
        <fullName evidence="1">Uncharacterized protein</fullName>
    </submittedName>
</protein>
<keyword evidence="2" id="KW-1185">Reference proteome</keyword>
<evidence type="ECO:0000313" key="1">
    <source>
        <dbReference type="EMBL" id="KAJ0038131.1"/>
    </source>
</evidence>
<sequence>MRRGESSNILFSLLLFLFIGEVQQAACSSCGDIKNIRYPFRLKVHPAEFGHSVFELTCQSNKPILQYLSGKYYVKEISYDYQIIKVVDVNLTNGGFGALPSQPLSFSKTSTVHDNRTGFEFGLKGSWGIGGHLKTYTEAQFLNCSSNFSHPLYTRVPCLSGNRCHVYVYYNTSSITTDRQDSCSFLSSIPMLRPIQTNLSYEAIQHFLQLGFELKWDNVDCFQNEIFYRSGLIGDTINFYCSKSTADPDLSMWQYYTIDALVASFLWGN</sequence>
<dbReference type="EMBL" id="CM047741">
    <property type="protein sequence ID" value="KAJ0038131.1"/>
    <property type="molecule type" value="Genomic_DNA"/>
</dbReference>
<accession>A0ACC0YL40</accession>
<comment type="caution">
    <text evidence="1">The sequence shown here is derived from an EMBL/GenBank/DDBJ whole genome shotgun (WGS) entry which is preliminary data.</text>
</comment>